<dbReference type="InterPro" id="IPR002347">
    <property type="entry name" value="SDR_fam"/>
</dbReference>
<protein>
    <submittedName>
        <fullName evidence="3">SDR family NAD(P)-dependent oxidoreductase</fullName>
    </submittedName>
</protein>
<keyword evidence="4" id="KW-1185">Reference proteome</keyword>
<reference evidence="3 4" key="1">
    <citation type="submission" date="2023-08" db="EMBL/GenBank/DDBJ databases">
        <authorList>
            <person name="Folkvardsen B D."/>
            <person name="Norman A."/>
        </authorList>
    </citation>
    <scope>NUCLEOTIDE SEQUENCE [LARGE SCALE GENOMIC DNA]</scope>
    <source>
        <strain evidence="3 4">Mu0050</strain>
    </source>
</reference>
<dbReference type="PANTHER" id="PTHR43899:SF13">
    <property type="entry name" value="RH59310P"/>
    <property type="match status" value="1"/>
</dbReference>
<sequence length="263" mass="27828">MSELAKYGPWAVIAGGSEGVGAEFAHQLAEAGVNLVLIARKPEPLDQTARRCEAVGAEVRTVAVDLLESDAAPKIFAATADVEVGLLIYNAGASTCNEPFLDAPLGEFQKVLDLNVTRMMELVQHYGRQMVDRGRGGIVLVGSLSGYMGADRHSIYGGAKAFSRVFAESLWLELRPHGVDVLELVLGVTRTPAMARVGLNFDIPGMIVNEPAEVAAEGLANLANGPVHVAGGNAATAAANSAPDRANVVLEAHERIRRLVNRR</sequence>
<evidence type="ECO:0000313" key="3">
    <source>
        <dbReference type="EMBL" id="CAJ1587320.1"/>
    </source>
</evidence>
<gene>
    <name evidence="3" type="ORF">MU0050_004734</name>
</gene>
<dbReference type="SUPFAM" id="SSF51735">
    <property type="entry name" value="NAD(P)-binding Rossmann-fold domains"/>
    <property type="match status" value="1"/>
</dbReference>
<evidence type="ECO:0000256" key="1">
    <source>
        <dbReference type="ARBA" id="ARBA00006484"/>
    </source>
</evidence>
<evidence type="ECO:0000256" key="2">
    <source>
        <dbReference type="ARBA" id="ARBA00023002"/>
    </source>
</evidence>
<dbReference type="EMBL" id="OY726395">
    <property type="protein sequence ID" value="CAJ1587320.1"/>
    <property type="molecule type" value="Genomic_DNA"/>
</dbReference>
<dbReference type="InterPro" id="IPR051019">
    <property type="entry name" value="VLCFA-Steroid_DH"/>
</dbReference>
<proteinExistence type="inferred from homology"/>
<dbReference type="InterPro" id="IPR036291">
    <property type="entry name" value="NAD(P)-bd_dom_sf"/>
</dbReference>
<dbReference type="Proteomes" id="UP001190466">
    <property type="component" value="Chromosome"/>
</dbReference>
<organism evidence="3 4">
    <name type="scientific">[Mycobacterium] wendilense</name>
    <dbReference type="NCBI Taxonomy" id="3064284"/>
    <lineage>
        <taxon>Bacteria</taxon>
        <taxon>Bacillati</taxon>
        <taxon>Actinomycetota</taxon>
        <taxon>Actinomycetes</taxon>
        <taxon>Mycobacteriales</taxon>
        <taxon>Mycobacteriaceae</taxon>
        <taxon>Mycolicibacter</taxon>
    </lineage>
</organism>
<dbReference type="Pfam" id="PF00106">
    <property type="entry name" value="adh_short"/>
    <property type="match status" value="1"/>
</dbReference>
<name>A0ABN9P525_9MYCO</name>
<accession>A0ABN9P525</accession>
<evidence type="ECO:0000313" key="4">
    <source>
        <dbReference type="Proteomes" id="UP001190466"/>
    </source>
</evidence>
<dbReference type="RefSeq" id="WP_316513086.1">
    <property type="nucleotide sequence ID" value="NZ_OY726395.1"/>
</dbReference>
<dbReference type="Gene3D" id="3.40.50.720">
    <property type="entry name" value="NAD(P)-binding Rossmann-like Domain"/>
    <property type="match status" value="1"/>
</dbReference>
<dbReference type="PIRSF" id="PIRSF000126">
    <property type="entry name" value="11-beta-HSD1"/>
    <property type="match status" value="1"/>
</dbReference>
<keyword evidence="2" id="KW-0560">Oxidoreductase</keyword>
<dbReference type="PRINTS" id="PR00081">
    <property type="entry name" value="GDHRDH"/>
</dbReference>
<dbReference type="PANTHER" id="PTHR43899">
    <property type="entry name" value="RH59310P"/>
    <property type="match status" value="1"/>
</dbReference>
<comment type="similarity">
    <text evidence="1">Belongs to the short-chain dehydrogenases/reductases (SDR) family.</text>
</comment>